<dbReference type="Gene3D" id="3.30.70.120">
    <property type="match status" value="1"/>
</dbReference>
<accession>A0A162FJB2</accession>
<dbReference type="InterPro" id="IPR015867">
    <property type="entry name" value="N-reg_PII/ATP_PRibTrfase_C"/>
</dbReference>
<comment type="similarity">
    <text evidence="1">Belongs to the CutA family.</text>
</comment>
<evidence type="ECO:0000256" key="1">
    <source>
        <dbReference type="ARBA" id="ARBA00010169"/>
    </source>
</evidence>
<evidence type="ECO:0000313" key="2">
    <source>
        <dbReference type="EMBL" id="KZX10820.1"/>
    </source>
</evidence>
<dbReference type="STRING" id="55758.MBFIL_16010"/>
<dbReference type="AlphaFoldDB" id="A0A162FJB2"/>
<proteinExistence type="inferred from homology"/>
<name>A0A162FJB2_9EURY</name>
<dbReference type="InterPro" id="IPR011322">
    <property type="entry name" value="N-reg_PII-like_a/b"/>
</dbReference>
<dbReference type="GO" id="GO:0010038">
    <property type="term" value="P:response to metal ion"/>
    <property type="evidence" value="ECO:0007669"/>
    <property type="project" value="InterPro"/>
</dbReference>
<sequence length="110" mass="12775">MSKMISLIYTTTSNKEEAESIGKTIVKERLGGCSNIINNIDSIYWWENNIEKDKETILLIKTLEENVEKVINRIKEIHSYENPCILAIPISNVSDSYLKWLKEEVEIKDK</sequence>
<dbReference type="EMBL" id="LWMT01000263">
    <property type="protein sequence ID" value="KZX10820.1"/>
    <property type="molecule type" value="Genomic_DNA"/>
</dbReference>
<dbReference type="GO" id="GO:0005507">
    <property type="term" value="F:copper ion binding"/>
    <property type="evidence" value="ECO:0007669"/>
    <property type="project" value="TreeGrafter"/>
</dbReference>
<gene>
    <name evidence="2" type="primary">cutA</name>
    <name evidence="2" type="ORF">MBFIL_16010</name>
</gene>
<dbReference type="SUPFAM" id="SSF54913">
    <property type="entry name" value="GlnB-like"/>
    <property type="match status" value="1"/>
</dbReference>
<dbReference type="Pfam" id="PF03091">
    <property type="entry name" value="CutA1"/>
    <property type="match status" value="1"/>
</dbReference>
<dbReference type="InterPro" id="IPR004323">
    <property type="entry name" value="Ion_tolerance_CutA"/>
</dbReference>
<comment type="caution">
    <text evidence="2">The sequence shown here is derived from an EMBL/GenBank/DDBJ whole genome shotgun (WGS) entry which is preliminary data.</text>
</comment>
<dbReference type="PANTHER" id="PTHR23419:SF8">
    <property type="entry name" value="FI09726P"/>
    <property type="match status" value="1"/>
</dbReference>
<reference evidence="2 3" key="1">
    <citation type="submission" date="2016-04" db="EMBL/GenBank/DDBJ databases">
        <title>Genome sequence of Methanobrevibacter filiformis DSM 11501.</title>
        <authorList>
            <person name="Poehlein A."/>
            <person name="Seedorf H."/>
            <person name="Daniel R."/>
        </authorList>
    </citation>
    <scope>NUCLEOTIDE SEQUENCE [LARGE SCALE GENOMIC DNA]</scope>
    <source>
        <strain evidence="2 3">DSM 11501</strain>
    </source>
</reference>
<dbReference type="Proteomes" id="UP000077066">
    <property type="component" value="Unassembled WGS sequence"/>
</dbReference>
<organism evidence="2 3">
    <name type="scientific">Methanobrevibacter filiformis</name>
    <dbReference type="NCBI Taxonomy" id="55758"/>
    <lineage>
        <taxon>Archaea</taxon>
        <taxon>Methanobacteriati</taxon>
        <taxon>Methanobacteriota</taxon>
        <taxon>Methanomada group</taxon>
        <taxon>Methanobacteria</taxon>
        <taxon>Methanobacteriales</taxon>
        <taxon>Methanobacteriaceae</taxon>
        <taxon>Methanobrevibacter</taxon>
    </lineage>
</organism>
<keyword evidence="3" id="KW-1185">Reference proteome</keyword>
<evidence type="ECO:0000313" key="3">
    <source>
        <dbReference type="Proteomes" id="UP000077066"/>
    </source>
</evidence>
<protein>
    <submittedName>
        <fullName evidence="2">Divalent-cation tolerance protein CutA</fullName>
    </submittedName>
</protein>
<dbReference type="PATRIC" id="fig|55758.3.peg.1809"/>
<dbReference type="PANTHER" id="PTHR23419">
    <property type="entry name" value="DIVALENT CATION TOLERANCE CUTA-RELATED"/>
    <property type="match status" value="1"/>
</dbReference>